<protein>
    <submittedName>
        <fullName evidence="1">Uncharacterized protein</fullName>
    </submittedName>
</protein>
<dbReference type="AlphaFoldDB" id="X1BFL0"/>
<proteinExistence type="predicted"/>
<gene>
    <name evidence="1" type="ORF">S01H4_01744</name>
</gene>
<evidence type="ECO:0000313" key="1">
    <source>
        <dbReference type="EMBL" id="GAG70811.1"/>
    </source>
</evidence>
<name>X1BFL0_9ZZZZ</name>
<organism evidence="1">
    <name type="scientific">marine sediment metagenome</name>
    <dbReference type="NCBI Taxonomy" id="412755"/>
    <lineage>
        <taxon>unclassified sequences</taxon>
        <taxon>metagenomes</taxon>
        <taxon>ecological metagenomes</taxon>
    </lineage>
</organism>
<sequence>MARIQLAYEIIKLFDVITDPITGERKVDLDKQYARYIQDNFDQIVAYTNEARESHKHTITLLPKDAILPVSNKPALTQINSTSHSYNVLDFDKDTAETCYWHLTIPASYNDQPITVKIKYIANATTGDVIWVAGIRGIDPNENVNYSLGEEDNIFTPDTVNATANYLNVATLSIHSRFFKKGEWLSIPIRRFANNGDDTLTVDARLLEVVMEWEN</sequence>
<reference evidence="1" key="1">
    <citation type="journal article" date="2014" name="Front. Microbiol.">
        <title>High frequency of phylogenetically diverse reductive dehalogenase-homologous genes in deep subseafloor sedimentary metagenomes.</title>
        <authorList>
            <person name="Kawai M."/>
            <person name="Futagami T."/>
            <person name="Toyoda A."/>
            <person name="Takaki Y."/>
            <person name="Nishi S."/>
            <person name="Hori S."/>
            <person name="Arai W."/>
            <person name="Tsubouchi T."/>
            <person name="Morono Y."/>
            <person name="Uchiyama I."/>
            <person name="Ito T."/>
            <person name="Fujiyama A."/>
            <person name="Inagaki F."/>
            <person name="Takami H."/>
        </authorList>
    </citation>
    <scope>NUCLEOTIDE SEQUENCE</scope>
    <source>
        <strain evidence="1">Expedition CK06-06</strain>
    </source>
</reference>
<comment type="caution">
    <text evidence="1">The sequence shown here is derived from an EMBL/GenBank/DDBJ whole genome shotgun (WGS) entry which is preliminary data.</text>
</comment>
<dbReference type="EMBL" id="BART01000338">
    <property type="protein sequence ID" value="GAG70811.1"/>
    <property type="molecule type" value="Genomic_DNA"/>
</dbReference>
<accession>X1BFL0</accession>